<evidence type="ECO:0000313" key="5">
    <source>
        <dbReference type="Proteomes" id="UP000325598"/>
    </source>
</evidence>
<sequence length="107" mass="11150">MTVPGAALFPQGSHLHRSALRAASVSFRMGVGFAEELRGIGMMHLRKGRVISASEKAKAKAEQAAGKAKKEAGRAVGNESAAAEGSAKESKGDLRGAREKAKDAFKD</sequence>
<dbReference type="Pfam" id="PF05532">
    <property type="entry name" value="CsbD"/>
    <property type="match status" value="1"/>
</dbReference>
<evidence type="ECO:0000259" key="3">
    <source>
        <dbReference type="Pfam" id="PF05532"/>
    </source>
</evidence>
<dbReference type="Proteomes" id="UP000325598">
    <property type="component" value="Unassembled WGS sequence"/>
</dbReference>
<evidence type="ECO:0000256" key="1">
    <source>
        <dbReference type="ARBA" id="ARBA00009129"/>
    </source>
</evidence>
<accession>A0A5J4LBK2</accession>
<dbReference type="SUPFAM" id="SSF69047">
    <property type="entry name" value="Hypothetical protein YjbJ"/>
    <property type="match status" value="1"/>
</dbReference>
<keyword evidence="5" id="KW-1185">Reference proteome</keyword>
<feature type="domain" description="CsbD-like" evidence="3">
    <location>
        <begin position="55"/>
        <end position="107"/>
    </location>
</feature>
<name>A0A5J4LBK2_9ACTN</name>
<proteinExistence type="inferred from homology"/>
<gene>
    <name evidence="4" type="ORF">San01_17180</name>
</gene>
<comment type="similarity">
    <text evidence="1">Belongs to the UPF0337 (CsbD) family.</text>
</comment>
<reference evidence="4 5" key="1">
    <citation type="submission" date="2019-10" db="EMBL/GenBank/DDBJ databases">
        <title>Whole genome shotgun sequence of Streptomyces angustmyceticus NBRC 3934.</title>
        <authorList>
            <person name="Hosoyama A."/>
            <person name="Ichikawa N."/>
            <person name="Kimura A."/>
            <person name="Kitahashi Y."/>
            <person name="Komaki H."/>
            <person name="Uohara A."/>
        </authorList>
    </citation>
    <scope>NUCLEOTIDE SEQUENCE [LARGE SCALE GENOMIC DNA]</scope>
    <source>
        <strain evidence="4 5">NBRC 3934</strain>
    </source>
</reference>
<feature type="compositionally biased region" description="Basic and acidic residues" evidence="2">
    <location>
        <begin position="86"/>
        <end position="107"/>
    </location>
</feature>
<feature type="region of interest" description="Disordered" evidence="2">
    <location>
        <begin position="62"/>
        <end position="107"/>
    </location>
</feature>
<dbReference type="InterPro" id="IPR036629">
    <property type="entry name" value="YjbJ_sf"/>
</dbReference>
<feature type="compositionally biased region" description="Low complexity" evidence="2">
    <location>
        <begin position="74"/>
        <end position="85"/>
    </location>
</feature>
<dbReference type="EMBL" id="BLAG01000005">
    <property type="protein sequence ID" value="GES29231.1"/>
    <property type="molecule type" value="Genomic_DNA"/>
</dbReference>
<protein>
    <recommendedName>
        <fullName evidence="3">CsbD-like domain-containing protein</fullName>
    </recommendedName>
</protein>
<comment type="caution">
    <text evidence="4">The sequence shown here is derived from an EMBL/GenBank/DDBJ whole genome shotgun (WGS) entry which is preliminary data.</text>
</comment>
<dbReference type="InterPro" id="IPR008462">
    <property type="entry name" value="CsbD"/>
</dbReference>
<dbReference type="AlphaFoldDB" id="A0A5J4LBK2"/>
<organism evidence="4 5">
    <name type="scientific">Streptomyces angustmyceticus</name>
    <dbReference type="NCBI Taxonomy" id="285578"/>
    <lineage>
        <taxon>Bacteria</taxon>
        <taxon>Bacillati</taxon>
        <taxon>Actinomycetota</taxon>
        <taxon>Actinomycetes</taxon>
        <taxon>Kitasatosporales</taxon>
        <taxon>Streptomycetaceae</taxon>
        <taxon>Streptomyces</taxon>
    </lineage>
</organism>
<evidence type="ECO:0000313" key="4">
    <source>
        <dbReference type="EMBL" id="GES29231.1"/>
    </source>
</evidence>
<evidence type="ECO:0000256" key="2">
    <source>
        <dbReference type="SAM" id="MobiDB-lite"/>
    </source>
</evidence>